<dbReference type="Proteomes" id="UP001177670">
    <property type="component" value="Unassembled WGS sequence"/>
</dbReference>
<organism evidence="2 3">
    <name type="scientific">Melipona bicolor</name>
    <dbReference type="NCBI Taxonomy" id="60889"/>
    <lineage>
        <taxon>Eukaryota</taxon>
        <taxon>Metazoa</taxon>
        <taxon>Ecdysozoa</taxon>
        <taxon>Arthropoda</taxon>
        <taxon>Hexapoda</taxon>
        <taxon>Insecta</taxon>
        <taxon>Pterygota</taxon>
        <taxon>Neoptera</taxon>
        <taxon>Endopterygota</taxon>
        <taxon>Hymenoptera</taxon>
        <taxon>Apocrita</taxon>
        <taxon>Aculeata</taxon>
        <taxon>Apoidea</taxon>
        <taxon>Anthophila</taxon>
        <taxon>Apidae</taxon>
        <taxon>Melipona</taxon>
    </lineage>
</organism>
<reference evidence="2" key="1">
    <citation type="submission" date="2021-10" db="EMBL/GenBank/DDBJ databases">
        <title>Melipona bicolor Genome sequencing and assembly.</title>
        <authorList>
            <person name="Araujo N.S."/>
            <person name="Arias M.C."/>
        </authorList>
    </citation>
    <scope>NUCLEOTIDE SEQUENCE</scope>
    <source>
        <strain evidence="2">USP_2M_L1-L4_2017</strain>
        <tissue evidence="2">Whole body</tissue>
    </source>
</reference>
<keyword evidence="3" id="KW-1185">Reference proteome</keyword>
<gene>
    <name evidence="2" type="ORF">K0M31_017704</name>
</gene>
<feature type="region of interest" description="Disordered" evidence="1">
    <location>
        <begin position="75"/>
        <end position="103"/>
    </location>
</feature>
<evidence type="ECO:0000313" key="3">
    <source>
        <dbReference type="Proteomes" id="UP001177670"/>
    </source>
</evidence>
<name>A0AA40G6N6_9HYME</name>
<comment type="caution">
    <text evidence="2">The sequence shown here is derived from an EMBL/GenBank/DDBJ whole genome shotgun (WGS) entry which is preliminary data.</text>
</comment>
<evidence type="ECO:0000313" key="2">
    <source>
        <dbReference type="EMBL" id="KAK1131419.1"/>
    </source>
</evidence>
<evidence type="ECO:0000256" key="1">
    <source>
        <dbReference type="SAM" id="MobiDB-lite"/>
    </source>
</evidence>
<proteinExistence type="predicted"/>
<feature type="compositionally biased region" description="Basic and acidic residues" evidence="1">
    <location>
        <begin position="90"/>
        <end position="103"/>
    </location>
</feature>
<dbReference type="EMBL" id="JAHYIQ010000006">
    <property type="protein sequence ID" value="KAK1131419.1"/>
    <property type="molecule type" value="Genomic_DNA"/>
</dbReference>
<dbReference type="AlphaFoldDB" id="A0AA40G6N6"/>
<protein>
    <submittedName>
        <fullName evidence="2">Uncharacterized protein</fullName>
    </submittedName>
</protein>
<accession>A0AA40G6N6</accession>
<sequence>MYTNGGRGSRDEKAPTGLHYHPAALGSLFEVKAIENLMCLEKLRIVAKLPFEPVLRSFVEKGTVTTFEERKQDCEVKGQPGTLLSNGRQTEVESGKLKAESRK</sequence>